<evidence type="ECO:0000256" key="2">
    <source>
        <dbReference type="ARBA" id="ARBA00022670"/>
    </source>
</evidence>
<gene>
    <name evidence="5" type="ORF">LQG66_27255</name>
</gene>
<dbReference type="Pfam" id="PF04586">
    <property type="entry name" value="Peptidase_S78"/>
    <property type="match status" value="1"/>
</dbReference>
<dbReference type="GO" id="GO:0006508">
    <property type="term" value="P:proteolysis"/>
    <property type="evidence" value="ECO:0007669"/>
    <property type="project" value="UniProtKB-KW"/>
</dbReference>
<keyword evidence="2 5" id="KW-0645">Protease</keyword>
<evidence type="ECO:0000259" key="4">
    <source>
        <dbReference type="Pfam" id="PF04586"/>
    </source>
</evidence>
<evidence type="ECO:0000313" key="5">
    <source>
        <dbReference type="EMBL" id="UFZ02928.1"/>
    </source>
</evidence>
<proteinExistence type="predicted"/>
<accession>A0ABY3R841</accession>
<keyword evidence="1" id="KW-1188">Viral release from host cell</keyword>
<name>A0ABY3R841_9BRAD</name>
<organism evidence="5 6">
    <name type="scientific">Bradyrhizobium ontarionense</name>
    <dbReference type="NCBI Taxonomy" id="2898149"/>
    <lineage>
        <taxon>Bacteria</taxon>
        <taxon>Pseudomonadati</taxon>
        <taxon>Pseudomonadota</taxon>
        <taxon>Alphaproteobacteria</taxon>
        <taxon>Hyphomicrobiales</taxon>
        <taxon>Nitrobacteraceae</taxon>
        <taxon>Bradyrhizobium</taxon>
    </lineage>
</organism>
<dbReference type="InterPro" id="IPR054613">
    <property type="entry name" value="Peptidase_S78_dom"/>
</dbReference>
<evidence type="ECO:0000256" key="1">
    <source>
        <dbReference type="ARBA" id="ARBA00022612"/>
    </source>
</evidence>
<dbReference type="RefSeq" id="WP_231318713.1">
    <property type="nucleotide sequence ID" value="NZ_CP088156.1"/>
</dbReference>
<dbReference type="NCBIfam" id="TIGR01543">
    <property type="entry name" value="proheadase_HK97"/>
    <property type="match status" value="1"/>
</dbReference>
<feature type="domain" description="Prohead serine protease" evidence="4">
    <location>
        <begin position="26"/>
        <end position="163"/>
    </location>
</feature>
<dbReference type="GO" id="GO:0008233">
    <property type="term" value="F:peptidase activity"/>
    <property type="evidence" value="ECO:0007669"/>
    <property type="project" value="UniProtKB-KW"/>
</dbReference>
<evidence type="ECO:0000313" key="6">
    <source>
        <dbReference type="Proteomes" id="UP001431010"/>
    </source>
</evidence>
<keyword evidence="3" id="KW-0378">Hydrolase</keyword>
<keyword evidence="6" id="KW-1185">Reference proteome</keyword>
<evidence type="ECO:0000256" key="3">
    <source>
        <dbReference type="ARBA" id="ARBA00022801"/>
    </source>
</evidence>
<reference evidence="5" key="1">
    <citation type="journal article" date="2024" name="Antonie Van Leeuwenhoek">
        <title>Bradyrhizobium ontarionense sp. nov., a novel bacterial symbiont isolated from Aeschynomene indica (Indian jointvetch), harbours photosynthesis, nitrogen fixation and nitrous oxide (N2O) reductase genes.</title>
        <authorList>
            <person name="Bromfield E.S.P."/>
            <person name="Cloutier S."/>
        </authorList>
    </citation>
    <scope>NUCLEOTIDE SEQUENCE</scope>
    <source>
        <strain evidence="5">A19</strain>
    </source>
</reference>
<dbReference type="InterPro" id="IPR006433">
    <property type="entry name" value="Prohead_protease"/>
</dbReference>
<dbReference type="Proteomes" id="UP001431010">
    <property type="component" value="Chromosome"/>
</dbReference>
<sequence length="231" mass="24716">MNEPVLRKIPEIDGVPLSIKFAGTDTPGTLEGYASTFGNVDLGGDVVAPGAFTKTLADHRAAGTMPAMLWHHRSGEPIGKWIEMEQDPAGLRVKGRLTLEVARAREAYALARDGVLSMSIGYRATDTGRSNGNRVLKTVRLDEVSLLPLPMNTSARIMAVKSAAEVSRITDLRAFEEFLRDAGFSRAFAKAVAIHGFKAAAGLRDADGADTARHVRDQATAFANAIKGLSK</sequence>
<protein>
    <submittedName>
        <fullName evidence="5">HK97 family phage prohead protease</fullName>
    </submittedName>
</protein>
<dbReference type="EMBL" id="CP088156">
    <property type="protein sequence ID" value="UFZ02928.1"/>
    <property type="molecule type" value="Genomic_DNA"/>
</dbReference>